<keyword evidence="1" id="KW-0472">Membrane</keyword>
<dbReference type="AlphaFoldDB" id="A0A2N5P524"/>
<evidence type="ECO:0000313" key="2">
    <source>
        <dbReference type="EMBL" id="PLT70236.1"/>
    </source>
</evidence>
<accession>A0A2N5P524</accession>
<protein>
    <submittedName>
        <fullName evidence="2">Uncharacterized protein</fullName>
    </submittedName>
</protein>
<feature type="transmembrane region" description="Helical" evidence="1">
    <location>
        <begin position="64"/>
        <end position="85"/>
    </location>
</feature>
<comment type="caution">
    <text evidence="2">The sequence shown here is derived from an EMBL/GenBank/DDBJ whole genome shotgun (WGS) entry which is preliminary data.</text>
</comment>
<evidence type="ECO:0000256" key="1">
    <source>
        <dbReference type="SAM" id="Phobius"/>
    </source>
</evidence>
<organism evidence="2 3">
    <name type="scientific">Mediterraneibacter gnavus</name>
    <name type="common">Ruminococcus gnavus</name>
    <dbReference type="NCBI Taxonomy" id="33038"/>
    <lineage>
        <taxon>Bacteria</taxon>
        <taxon>Bacillati</taxon>
        <taxon>Bacillota</taxon>
        <taxon>Clostridia</taxon>
        <taxon>Lachnospirales</taxon>
        <taxon>Lachnospiraceae</taxon>
        <taxon>Mediterraneibacter</taxon>
    </lineage>
</organism>
<name>A0A2N5P524_MEDGN</name>
<sequence>MKIVSFLLKLVLKILLLPVAFLLRFLCFIGNLLMQLSLWVLSPVMLFVLGCGIYSVVRASWTDAFLLTLIEMGLFAAAVGAGGIMELMERLCERVEDVLTV</sequence>
<feature type="transmembrane region" description="Helical" evidence="1">
    <location>
        <begin position="12"/>
        <end position="33"/>
    </location>
</feature>
<proteinExistence type="predicted"/>
<feature type="transmembrane region" description="Helical" evidence="1">
    <location>
        <begin position="39"/>
        <end position="57"/>
    </location>
</feature>
<reference evidence="2 3" key="1">
    <citation type="journal article" date="2017" name="Genome Med.">
        <title>A novel Ruminococcus gnavus clade enriched in inflammatory bowel disease patients.</title>
        <authorList>
            <person name="Hall A.B."/>
            <person name="Yassour M."/>
            <person name="Sauk J."/>
            <person name="Garner A."/>
            <person name="Jiang X."/>
            <person name="Arthur T."/>
            <person name="Lagoudas G.K."/>
            <person name="Vatanen T."/>
            <person name="Fornelos N."/>
            <person name="Wilson R."/>
            <person name="Bertha M."/>
            <person name="Cohen M."/>
            <person name="Garber J."/>
            <person name="Khalili H."/>
            <person name="Gevers D."/>
            <person name="Ananthakrishnan A.N."/>
            <person name="Kugathasan S."/>
            <person name="Lander E.S."/>
            <person name="Blainey P."/>
            <person name="Vlamakis H."/>
            <person name="Xavier R.J."/>
            <person name="Huttenhower C."/>
        </authorList>
    </citation>
    <scope>NUCLEOTIDE SEQUENCE [LARGE SCALE GENOMIC DNA]</scope>
    <source>
        <strain evidence="2 3">RJX1124</strain>
    </source>
</reference>
<keyword evidence="1" id="KW-1133">Transmembrane helix</keyword>
<dbReference type="Proteomes" id="UP000234891">
    <property type="component" value="Unassembled WGS sequence"/>
</dbReference>
<evidence type="ECO:0000313" key="3">
    <source>
        <dbReference type="Proteomes" id="UP000234891"/>
    </source>
</evidence>
<dbReference type="RefSeq" id="WP_101871404.1">
    <property type="nucleotide sequence ID" value="NZ_NIHS01000036.1"/>
</dbReference>
<dbReference type="EMBL" id="NIHS01000036">
    <property type="protein sequence ID" value="PLT70236.1"/>
    <property type="molecule type" value="Genomic_DNA"/>
</dbReference>
<keyword evidence="1" id="KW-0812">Transmembrane</keyword>
<gene>
    <name evidence="2" type="ORF">CDL26_14555</name>
</gene>